<dbReference type="InterPro" id="IPR001388">
    <property type="entry name" value="Synaptobrevin-like"/>
</dbReference>
<evidence type="ECO:0000256" key="4">
    <source>
        <dbReference type="ARBA" id="ARBA00022927"/>
    </source>
</evidence>
<comment type="subcellular location">
    <subcellularLocation>
        <location evidence="8">Endomembrane system</location>
        <topology evidence="8">Single-pass type IV membrane protein</topology>
    </subcellularLocation>
</comment>
<dbReference type="SUPFAM" id="SSF64356">
    <property type="entry name" value="SNARE-like"/>
    <property type="match status" value="1"/>
</dbReference>
<evidence type="ECO:0000256" key="10">
    <source>
        <dbReference type="SAM" id="Phobius"/>
    </source>
</evidence>
<keyword evidence="6 10" id="KW-0472">Membrane</keyword>
<sequence>MASSSTPSTPLLYACVAHNTTILAECTTAPAASTASSLASLVLPKIEHASPQRLTYTHGAHHIHYVAASPSEYPPTQPTAGALTYLVVVDTGAAGGAAASAGGGSSHVAASRRASFAFLAELRNKFLAAYPAETTDFSDLPDYGAAGFNGELRRLMIEFGRAAADGTDGDALGAVQREMDDVRGVMTRNIEGLLERGDRIQLLVDKTDRLGGSAREFRLRSRGLKRKMWWKNVKLMGLLGLVVVLILLTIFVSIKGGV</sequence>
<dbReference type="SUPFAM" id="SSF58038">
    <property type="entry name" value="SNARE fusion complex"/>
    <property type="match status" value="1"/>
</dbReference>
<dbReference type="PANTHER" id="PTHR21136">
    <property type="entry name" value="SNARE PROTEINS"/>
    <property type="match status" value="1"/>
</dbReference>
<keyword evidence="9" id="KW-0175">Coiled coil</keyword>
<dbReference type="Gene3D" id="3.30.450.50">
    <property type="entry name" value="Longin domain"/>
    <property type="match status" value="1"/>
</dbReference>
<dbReference type="GeneID" id="98126051"/>
<protein>
    <recommendedName>
        <fullName evidence="7">Synaptobrevin homolog YKT6</fullName>
    </recommendedName>
</protein>
<dbReference type="Proteomes" id="UP001600064">
    <property type="component" value="Unassembled WGS sequence"/>
</dbReference>
<keyword evidence="2" id="KW-0813">Transport</keyword>
<reference evidence="13 14" key="1">
    <citation type="journal article" date="2024" name="Commun. Biol.">
        <title>Comparative genomic analysis of thermophilic fungi reveals convergent evolutionary adaptations and gene losses.</title>
        <authorList>
            <person name="Steindorff A.S."/>
            <person name="Aguilar-Pontes M.V."/>
            <person name="Robinson A.J."/>
            <person name="Andreopoulos B."/>
            <person name="LaButti K."/>
            <person name="Kuo A."/>
            <person name="Mondo S."/>
            <person name="Riley R."/>
            <person name="Otillar R."/>
            <person name="Haridas S."/>
            <person name="Lipzen A."/>
            <person name="Grimwood J."/>
            <person name="Schmutz J."/>
            <person name="Clum A."/>
            <person name="Reid I.D."/>
            <person name="Moisan M.C."/>
            <person name="Butler G."/>
            <person name="Nguyen T.T.M."/>
            <person name="Dewar K."/>
            <person name="Conant G."/>
            <person name="Drula E."/>
            <person name="Henrissat B."/>
            <person name="Hansel C."/>
            <person name="Singer S."/>
            <person name="Hutchinson M.I."/>
            <person name="de Vries R.P."/>
            <person name="Natvig D.O."/>
            <person name="Powell A.J."/>
            <person name="Tsang A."/>
            <person name="Grigoriev I.V."/>
        </authorList>
    </citation>
    <scope>NUCLEOTIDE SEQUENCE [LARGE SCALE GENOMIC DNA]</scope>
    <source>
        <strain evidence="13 14">ATCC 22073</strain>
    </source>
</reference>
<evidence type="ECO:0000259" key="11">
    <source>
        <dbReference type="PROSITE" id="PS50859"/>
    </source>
</evidence>
<feature type="domain" description="Longin" evidence="11">
    <location>
        <begin position="11"/>
        <end position="156"/>
    </location>
</feature>
<evidence type="ECO:0000256" key="3">
    <source>
        <dbReference type="ARBA" id="ARBA00022692"/>
    </source>
</evidence>
<keyword evidence="4" id="KW-0653">Protein transport</keyword>
<dbReference type="InterPro" id="IPR011012">
    <property type="entry name" value="Longin-like_dom_sf"/>
</dbReference>
<dbReference type="EMBL" id="JAZGUE010000004">
    <property type="protein sequence ID" value="KAL2267593.1"/>
    <property type="molecule type" value="Genomic_DNA"/>
</dbReference>
<keyword evidence="5 10" id="KW-1133">Transmembrane helix</keyword>
<dbReference type="InterPro" id="IPR042855">
    <property type="entry name" value="V_SNARE_CC"/>
</dbReference>
<evidence type="ECO:0000313" key="14">
    <source>
        <dbReference type="Proteomes" id="UP001600064"/>
    </source>
</evidence>
<dbReference type="CDD" id="cd14824">
    <property type="entry name" value="Longin"/>
    <property type="match status" value="1"/>
</dbReference>
<evidence type="ECO:0000256" key="5">
    <source>
        <dbReference type="ARBA" id="ARBA00022989"/>
    </source>
</evidence>
<evidence type="ECO:0000313" key="13">
    <source>
        <dbReference type="EMBL" id="KAL2267593.1"/>
    </source>
</evidence>
<comment type="caution">
    <text evidence="13">The sequence shown here is derived from an EMBL/GenBank/DDBJ whole genome shotgun (WGS) entry which is preliminary data.</text>
</comment>
<proteinExistence type="inferred from homology"/>
<organism evidence="13 14">
    <name type="scientific">Remersonia thermophila</name>
    <dbReference type="NCBI Taxonomy" id="72144"/>
    <lineage>
        <taxon>Eukaryota</taxon>
        <taxon>Fungi</taxon>
        <taxon>Dikarya</taxon>
        <taxon>Ascomycota</taxon>
        <taxon>Pezizomycotina</taxon>
        <taxon>Sordariomycetes</taxon>
        <taxon>Sordariomycetidae</taxon>
        <taxon>Sordariales</taxon>
        <taxon>Sordariales incertae sedis</taxon>
        <taxon>Remersonia</taxon>
    </lineage>
</organism>
<name>A0ABR4DB63_9PEZI</name>
<dbReference type="PROSITE" id="PS50892">
    <property type="entry name" value="V_SNARE"/>
    <property type="match status" value="1"/>
</dbReference>
<dbReference type="SMART" id="SM01270">
    <property type="entry name" value="Longin"/>
    <property type="match status" value="1"/>
</dbReference>
<dbReference type="PANTHER" id="PTHR21136:SF168">
    <property type="entry name" value="VESICLE-ASSOCIATED MEMBRANE PROTEIN 9"/>
    <property type="match status" value="1"/>
</dbReference>
<dbReference type="InterPro" id="IPR010908">
    <property type="entry name" value="Longin_dom"/>
</dbReference>
<dbReference type="PROSITE" id="PS50859">
    <property type="entry name" value="LONGIN"/>
    <property type="match status" value="1"/>
</dbReference>
<accession>A0ABR4DB63</accession>
<dbReference type="Pfam" id="PF00957">
    <property type="entry name" value="Synaptobrevin"/>
    <property type="match status" value="1"/>
</dbReference>
<evidence type="ECO:0000256" key="8">
    <source>
        <dbReference type="ARBA" id="ARBA00046280"/>
    </source>
</evidence>
<dbReference type="RefSeq" id="XP_070866320.1">
    <property type="nucleotide sequence ID" value="XM_071011407.1"/>
</dbReference>
<keyword evidence="3 10" id="KW-0812">Transmembrane</keyword>
<evidence type="ECO:0000256" key="2">
    <source>
        <dbReference type="ARBA" id="ARBA00022448"/>
    </source>
</evidence>
<feature type="transmembrane region" description="Helical" evidence="10">
    <location>
        <begin position="235"/>
        <end position="254"/>
    </location>
</feature>
<dbReference type="CDD" id="cd15843">
    <property type="entry name" value="R-SNARE"/>
    <property type="match status" value="1"/>
</dbReference>
<dbReference type="Gene3D" id="1.20.5.110">
    <property type="match status" value="1"/>
</dbReference>
<evidence type="ECO:0000256" key="7">
    <source>
        <dbReference type="ARBA" id="ARBA00026133"/>
    </source>
</evidence>
<feature type="domain" description="V-SNARE coiled-coil homology" evidence="12">
    <location>
        <begin position="171"/>
        <end position="231"/>
    </location>
</feature>
<evidence type="ECO:0000256" key="9">
    <source>
        <dbReference type="PROSITE-ProRule" id="PRU00290"/>
    </source>
</evidence>
<gene>
    <name evidence="13" type="ORF">VTJ83DRAFT_4870</name>
</gene>
<keyword evidence="14" id="KW-1185">Reference proteome</keyword>
<dbReference type="InterPro" id="IPR051097">
    <property type="entry name" value="Synaptobrevin-like_transport"/>
</dbReference>
<evidence type="ECO:0000256" key="1">
    <source>
        <dbReference type="ARBA" id="ARBA00008025"/>
    </source>
</evidence>
<evidence type="ECO:0000256" key="6">
    <source>
        <dbReference type="ARBA" id="ARBA00023136"/>
    </source>
</evidence>
<dbReference type="PRINTS" id="PR00219">
    <property type="entry name" value="SYNAPTOBREVN"/>
</dbReference>
<comment type="similarity">
    <text evidence="1">Belongs to the synaptobrevin family.</text>
</comment>
<evidence type="ECO:0000259" key="12">
    <source>
        <dbReference type="PROSITE" id="PS50892"/>
    </source>
</evidence>